<name>A0A382AL76_9ZZZZ</name>
<dbReference type="AlphaFoldDB" id="A0A382AL76"/>
<reference evidence="9" key="1">
    <citation type="submission" date="2018-05" db="EMBL/GenBank/DDBJ databases">
        <authorList>
            <person name="Lanie J.A."/>
            <person name="Ng W.-L."/>
            <person name="Kazmierczak K.M."/>
            <person name="Andrzejewski T.M."/>
            <person name="Davidsen T.M."/>
            <person name="Wayne K.J."/>
            <person name="Tettelin H."/>
            <person name="Glass J.I."/>
            <person name="Rusch D."/>
            <person name="Podicherti R."/>
            <person name="Tsui H.-C.T."/>
            <person name="Winkler M.E."/>
        </authorList>
    </citation>
    <scope>NUCLEOTIDE SEQUENCE</scope>
</reference>
<evidence type="ECO:0000256" key="2">
    <source>
        <dbReference type="ARBA" id="ARBA00009948"/>
    </source>
</evidence>
<comment type="similarity">
    <text evidence="2">Belongs to the EPSP synthase family.</text>
</comment>
<dbReference type="UniPathway" id="UPA00053">
    <property type="reaction ID" value="UER00089"/>
</dbReference>
<dbReference type="GO" id="GO:0009423">
    <property type="term" value="P:chorismate biosynthetic process"/>
    <property type="evidence" value="ECO:0007669"/>
    <property type="project" value="UniProtKB-UniPathway"/>
</dbReference>
<dbReference type="GO" id="GO:0003866">
    <property type="term" value="F:3-phosphoshikimate 1-carboxyvinyltransferase activity"/>
    <property type="evidence" value="ECO:0007669"/>
    <property type="project" value="UniProtKB-EC"/>
</dbReference>
<proteinExistence type="inferred from homology"/>
<dbReference type="InterPro" id="IPR006264">
    <property type="entry name" value="EPSP_synthase"/>
</dbReference>
<organism evidence="9">
    <name type="scientific">marine metagenome</name>
    <dbReference type="NCBI Taxonomy" id="408172"/>
    <lineage>
        <taxon>unclassified sequences</taxon>
        <taxon>metagenomes</taxon>
        <taxon>ecological metagenomes</taxon>
    </lineage>
</organism>
<keyword evidence="4" id="KW-0028">Amino-acid biosynthesis</keyword>
<dbReference type="SUPFAM" id="SSF55205">
    <property type="entry name" value="EPT/RTPC-like"/>
    <property type="match status" value="1"/>
</dbReference>
<evidence type="ECO:0000256" key="1">
    <source>
        <dbReference type="ARBA" id="ARBA00004811"/>
    </source>
</evidence>
<keyword evidence="5" id="KW-0808">Transferase</keyword>
<accession>A0A382AL76</accession>
<evidence type="ECO:0000313" key="9">
    <source>
        <dbReference type="EMBL" id="SVB02124.1"/>
    </source>
</evidence>
<dbReference type="PIRSF" id="PIRSF000505">
    <property type="entry name" value="EPSPS"/>
    <property type="match status" value="1"/>
</dbReference>
<comment type="pathway">
    <text evidence="1">Metabolic intermediate biosynthesis; chorismate biosynthesis; chorismate from D-erythrose 4-phosphate and phosphoenolpyruvate: step 6/7.</text>
</comment>
<dbReference type="GO" id="GO:0008652">
    <property type="term" value="P:amino acid biosynthetic process"/>
    <property type="evidence" value="ECO:0007669"/>
    <property type="project" value="UniProtKB-KW"/>
</dbReference>
<protein>
    <recommendedName>
        <fullName evidence="3">3-phosphoshikimate 1-carboxyvinyltransferase</fullName>
        <ecNumber evidence="3">2.5.1.19</ecNumber>
    </recommendedName>
</protein>
<dbReference type="InterPro" id="IPR001986">
    <property type="entry name" value="Enolpyruvate_Tfrase_dom"/>
</dbReference>
<dbReference type="PANTHER" id="PTHR21090">
    <property type="entry name" value="AROM/DEHYDROQUINATE SYNTHASE"/>
    <property type="match status" value="1"/>
</dbReference>
<evidence type="ECO:0000256" key="6">
    <source>
        <dbReference type="ARBA" id="ARBA00023141"/>
    </source>
</evidence>
<evidence type="ECO:0000259" key="8">
    <source>
        <dbReference type="Pfam" id="PF00275"/>
    </source>
</evidence>
<dbReference type="InterPro" id="IPR013792">
    <property type="entry name" value="RNA3'P_cycl/enolpyr_Trfase_a/b"/>
</dbReference>
<dbReference type="PROSITE" id="PS00104">
    <property type="entry name" value="EPSP_SYNTHASE_1"/>
    <property type="match status" value="1"/>
</dbReference>
<dbReference type="Pfam" id="PF00275">
    <property type="entry name" value="EPSP_synthase"/>
    <property type="match status" value="1"/>
</dbReference>
<dbReference type="Gene3D" id="3.65.10.10">
    <property type="entry name" value="Enolpyruvate transferase domain"/>
    <property type="match status" value="2"/>
</dbReference>
<sequence>MVEALTSLGFTVNTDKQTARITVKGESGRIPNQSGDLFVGNAGTVARFLTAALCLRWGGKYRLDGTEAMRERPMQGLIDSLKQLGARFAFEKKDGHFPFVIETQGIKGGTWAVDATASSQILSAMLMVAPLAEETVEVVLQNNTVSKPFVEMTLNMCDHFSGGNAAFNINGDNYKTISNKGYSSSSENYQVEPDATAASYFLALPIATGGNCSLKGFKKDSIQGDVGFIEVLKETGIHADFTSEGAYTEAQTELEGKHFDFNDISDTFLTLAALAPLLKGNTTISGIAHTRKQETDRVSAMANEIRKLGQEVLEDDDSITITPSLENLRRKALEGVCIDTYHDHRVAMSFGILGSADVLGNGQPWLTVRDPMCCAKTFPNFFEELERIRLLSLAPQ</sequence>
<dbReference type="InterPro" id="IPR023193">
    <property type="entry name" value="EPSP_synthase_CS"/>
</dbReference>
<feature type="domain" description="Enolpyruvate transferase" evidence="8">
    <location>
        <begin position="1"/>
        <end position="385"/>
    </location>
</feature>
<keyword evidence="6" id="KW-0057">Aromatic amino acid biosynthesis</keyword>
<dbReference type="InterPro" id="IPR036968">
    <property type="entry name" value="Enolpyruvate_Tfrase_sf"/>
</dbReference>
<evidence type="ECO:0000256" key="4">
    <source>
        <dbReference type="ARBA" id="ARBA00022605"/>
    </source>
</evidence>
<evidence type="ECO:0000256" key="7">
    <source>
        <dbReference type="ARBA" id="ARBA00044633"/>
    </source>
</evidence>
<evidence type="ECO:0000256" key="3">
    <source>
        <dbReference type="ARBA" id="ARBA00012450"/>
    </source>
</evidence>
<comment type="catalytic activity">
    <reaction evidence="7">
        <text>3-phosphoshikimate + phosphoenolpyruvate = 5-O-(1-carboxyvinyl)-3-phosphoshikimate + phosphate</text>
        <dbReference type="Rhea" id="RHEA:21256"/>
        <dbReference type="ChEBI" id="CHEBI:43474"/>
        <dbReference type="ChEBI" id="CHEBI:57701"/>
        <dbReference type="ChEBI" id="CHEBI:58702"/>
        <dbReference type="ChEBI" id="CHEBI:145989"/>
        <dbReference type="EC" id="2.5.1.19"/>
    </reaction>
    <physiologicalReaction direction="left-to-right" evidence="7">
        <dbReference type="Rhea" id="RHEA:21257"/>
    </physiologicalReaction>
</comment>
<dbReference type="EMBL" id="UINC01025821">
    <property type="protein sequence ID" value="SVB02124.1"/>
    <property type="molecule type" value="Genomic_DNA"/>
</dbReference>
<evidence type="ECO:0000256" key="5">
    <source>
        <dbReference type="ARBA" id="ARBA00022679"/>
    </source>
</evidence>
<gene>
    <name evidence="9" type="ORF">METZ01_LOCUS154978</name>
</gene>
<dbReference type="PANTHER" id="PTHR21090:SF5">
    <property type="entry name" value="PENTAFUNCTIONAL AROM POLYPEPTIDE"/>
    <property type="match status" value="1"/>
</dbReference>
<dbReference type="GO" id="GO:0009073">
    <property type="term" value="P:aromatic amino acid family biosynthetic process"/>
    <property type="evidence" value="ECO:0007669"/>
    <property type="project" value="UniProtKB-KW"/>
</dbReference>
<dbReference type="EC" id="2.5.1.19" evidence="3"/>